<feature type="signal peptide" evidence="4">
    <location>
        <begin position="1"/>
        <end position="28"/>
    </location>
</feature>
<dbReference type="InterPro" id="IPR007346">
    <property type="entry name" value="Endonuclease-I"/>
</dbReference>
<feature type="compositionally biased region" description="Acidic residues" evidence="3">
    <location>
        <begin position="101"/>
        <end position="111"/>
    </location>
</feature>
<dbReference type="SUPFAM" id="SSF54060">
    <property type="entry name" value="His-Me finger endonucleases"/>
    <property type="match status" value="1"/>
</dbReference>
<accession>A0ABZ2AIU4</accession>
<dbReference type="PANTHER" id="PTHR33607:SF2">
    <property type="entry name" value="ENDONUCLEASE-1"/>
    <property type="match status" value="1"/>
</dbReference>
<dbReference type="RefSeq" id="WP_330463463.1">
    <property type="nucleotide sequence ID" value="NZ_CP143578.1"/>
</dbReference>
<name>A0ABZ2AIU4_9BACT</name>
<proteinExistence type="predicted"/>
<organism evidence="5 6">
    <name type="scientific">Metamycoplasma gateae</name>
    <dbReference type="NCBI Taxonomy" id="35769"/>
    <lineage>
        <taxon>Bacteria</taxon>
        <taxon>Bacillati</taxon>
        <taxon>Mycoplasmatota</taxon>
        <taxon>Mycoplasmoidales</taxon>
        <taxon>Metamycoplasmataceae</taxon>
        <taxon>Metamycoplasma</taxon>
    </lineage>
</organism>
<gene>
    <name evidence="5" type="ORF">V2E26_00225</name>
</gene>
<keyword evidence="6" id="KW-1185">Reference proteome</keyword>
<feature type="region of interest" description="Disordered" evidence="3">
    <location>
        <begin position="97"/>
        <end position="130"/>
    </location>
</feature>
<feature type="chain" id="PRO_5046882114" evidence="4">
    <location>
        <begin position="29"/>
        <end position="413"/>
    </location>
</feature>
<dbReference type="PANTHER" id="PTHR33607">
    <property type="entry name" value="ENDONUCLEASE-1"/>
    <property type="match status" value="1"/>
</dbReference>
<keyword evidence="1" id="KW-0540">Nuclease</keyword>
<dbReference type="EMBL" id="CP143578">
    <property type="protein sequence ID" value="WVN21425.1"/>
    <property type="molecule type" value="Genomic_DNA"/>
</dbReference>
<dbReference type="Pfam" id="PF04231">
    <property type="entry name" value="Endonuclease_1"/>
    <property type="match status" value="1"/>
</dbReference>
<reference evidence="5" key="1">
    <citation type="submission" date="2024-01" db="EMBL/GenBank/DDBJ databases">
        <title>Complete genome sequence of Mycoplasma gateae strain 3700.</title>
        <authorList>
            <person name="Spergser J."/>
        </authorList>
    </citation>
    <scope>NUCLEOTIDE SEQUENCE [LARGE SCALE GENOMIC DNA]</scope>
    <source>
        <strain evidence="5">3700</strain>
    </source>
</reference>
<evidence type="ECO:0000256" key="3">
    <source>
        <dbReference type="SAM" id="MobiDB-lite"/>
    </source>
</evidence>
<evidence type="ECO:0000256" key="1">
    <source>
        <dbReference type="ARBA" id="ARBA00022722"/>
    </source>
</evidence>
<dbReference type="GO" id="GO:0004519">
    <property type="term" value="F:endonuclease activity"/>
    <property type="evidence" value="ECO:0007669"/>
    <property type="project" value="UniProtKB-KW"/>
</dbReference>
<sequence>MKKNNIKKSFIFGMILPFVPASFLISSACNTKTKQDEKEIQYHEIKNEIATKLNNIKDSSKKEQFQNEFLNLFSLEETKNFTILIEKATQLLNKINQENSTNEDQDNDEEKETPKPENEDNSTTASGFAPTTSSGYAIEYDSSNSFYSSLNGLSGETLRNELFKIQVANRDKTGSYAALHETYKDAFVDKYYENDGTVLDLYTEIPNGKDKHTFRFGQYRDTGNREGAGMNREHIIAQSWFSKQSPMRNDAHHVWPSDKYVNAIHGNFPYGETKNGDVVSSNGSKIGNGIEDGRKVFEVIDEFKGDIARVFFYFALTYGDKSIANNESGSRVFEFQKGKYKIKSNYLKTYLKWNKNDGISQFDIDRNNGIFKHQGNRNPFIDYPELIKVYFENDNSFIFNNKGVGKKLIKINN</sequence>
<feature type="compositionally biased region" description="Polar residues" evidence="3">
    <location>
        <begin position="121"/>
        <end position="130"/>
    </location>
</feature>
<evidence type="ECO:0000256" key="2">
    <source>
        <dbReference type="ARBA" id="ARBA00022801"/>
    </source>
</evidence>
<evidence type="ECO:0000313" key="5">
    <source>
        <dbReference type="EMBL" id="WVN21425.1"/>
    </source>
</evidence>
<evidence type="ECO:0000256" key="4">
    <source>
        <dbReference type="SAM" id="SignalP"/>
    </source>
</evidence>
<dbReference type="PROSITE" id="PS51257">
    <property type="entry name" value="PROKAR_LIPOPROTEIN"/>
    <property type="match status" value="1"/>
</dbReference>
<keyword evidence="2" id="KW-0378">Hydrolase</keyword>
<dbReference type="InterPro" id="IPR044925">
    <property type="entry name" value="His-Me_finger_sf"/>
</dbReference>
<dbReference type="Proteomes" id="UP001431935">
    <property type="component" value="Chromosome"/>
</dbReference>
<protein>
    <submittedName>
        <fullName evidence="5">Endonuclease</fullName>
    </submittedName>
</protein>
<keyword evidence="5" id="KW-0255">Endonuclease</keyword>
<evidence type="ECO:0000313" key="6">
    <source>
        <dbReference type="Proteomes" id="UP001431935"/>
    </source>
</evidence>
<keyword evidence="4" id="KW-0732">Signal</keyword>